<dbReference type="Proteomes" id="UP000664203">
    <property type="component" value="Unassembled WGS sequence"/>
</dbReference>
<evidence type="ECO:0000313" key="1">
    <source>
        <dbReference type="EMBL" id="CAF9933982.1"/>
    </source>
</evidence>
<protein>
    <submittedName>
        <fullName evidence="1">Ubiquitinyl hydrolase 1</fullName>
    </submittedName>
</protein>
<keyword evidence="1" id="KW-0378">Hydrolase</keyword>
<dbReference type="EMBL" id="CAJPDR010000367">
    <property type="protein sequence ID" value="CAF9933982.1"/>
    <property type="molecule type" value="Genomic_DNA"/>
</dbReference>
<proteinExistence type="predicted"/>
<sequence>MITPNSTVAKLLTSCIPLGPKDRAKAIKNSEEFLSAYRSVALQGDSEVPENAEDEIIDVNNTIPGSVLLNNVSLTAPSLSPGIEISIDHDFNKKLLAIGMYLTALDITYALGRAGWYDRPIGPEGFRAYAVGQGVWRQGYDVEIDIKNSQEPRDPLQLRTCDVVTGLWQLMVQVAADDLYYETVLTLKQHYRAIGTVTVKELKLAATANSTNADATLVSTSTLPANADLALTQASPKNLTAGPTYPTGRIVEPRDRRFTIMYTFTGTQIKSKDVFMAALGLLAGAAQYAPGAPLQSIQQVSPSKRCVITVRSFPVPHQVTYGFVAYGLRPLIYWIMLPLEKFEEMTFVLEYDGYRLAEGHVKPLTPAPGLAAEEE</sequence>
<evidence type="ECO:0000313" key="2">
    <source>
        <dbReference type="Proteomes" id="UP000664203"/>
    </source>
</evidence>
<comment type="caution">
    <text evidence="1">The sequence shown here is derived from an EMBL/GenBank/DDBJ whole genome shotgun (WGS) entry which is preliminary data.</text>
</comment>
<accession>A0A8H3IN07</accession>
<dbReference type="AlphaFoldDB" id="A0A8H3IN07"/>
<dbReference type="OrthoDB" id="427186at2759"/>
<organism evidence="1 2">
    <name type="scientific">Alectoria fallacina</name>
    <dbReference type="NCBI Taxonomy" id="1903189"/>
    <lineage>
        <taxon>Eukaryota</taxon>
        <taxon>Fungi</taxon>
        <taxon>Dikarya</taxon>
        <taxon>Ascomycota</taxon>
        <taxon>Pezizomycotina</taxon>
        <taxon>Lecanoromycetes</taxon>
        <taxon>OSLEUM clade</taxon>
        <taxon>Lecanoromycetidae</taxon>
        <taxon>Lecanorales</taxon>
        <taxon>Lecanorineae</taxon>
        <taxon>Parmeliaceae</taxon>
        <taxon>Alectoria</taxon>
    </lineage>
</organism>
<reference evidence="1" key="1">
    <citation type="submission" date="2021-03" db="EMBL/GenBank/DDBJ databases">
        <authorList>
            <person name="Tagirdzhanova G."/>
        </authorList>
    </citation>
    <scope>NUCLEOTIDE SEQUENCE</scope>
</reference>
<keyword evidence="2" id="KW-1185">Reference proteome</keyword>
<name>A0A8H3IN07_9LECA</name>
<dbReference type="GO" id="GO:0016787">
    <property type="term" value="F:hydrolase activity"/>
    <property type="evidence" value="ECO:0007669"/>
    <property type="project" value="UniProtKB-KW"/>
</dbReference>
<gene>
    <name evidence="1" type="primary">YUH1_2</name>
    <name evidence="1" type="ORF">ALECFALPRED_005802</name>
</gene>